<evidence type="ECO:0000313" key="2">
    <source>
        <dbReference type="Proteomes" id="UP000828048"/>
    </source>
</evidence>
<dbReference type="EMBL" id="CM037153">
    <property type="protein sequence ID" value="KAH7856747.1"/>
    <property type="molecule type" value="Genomic_DNA"/>
</dbReference>
<gene>
    <name evidence="1" type="ORF">Vadar_005089</name>
</gene>
<sequence>MMFSSGQVGCGAGNTVFPLVAIHPELFVHVCDFLPHVIAIVKSHVDFNEDQVNAFLCDVVNDDLCDTMMPSSIDVVTLPDGHILLREYAIGDYAQIVELDKRNQMIIENFYVRGDGTNLSTLFGSAGFTILDMDVYNRDSESFSEHNYVSRERERGRQISVRNHHPPPPASTTRDRYLDKQAGIHFNEACKNEHEPDNPFRESLNEGFEGMMAIEINRMQVDWICRHLGETEIVKKIRDTEGIEERLVVSVVDVLDYHSILEALKGCCALFCCLDSQEGYDDKMVNLEVRGEINVVEACA</sequence>
<keyword evidence="2" id="KW-1185">Reference proteome</keyword>
<evidence type="ECO:0000313" key="1">
    <source>
        <dbReference type="EMBL" id="KAH7856747.1"/>
    </source>
</evidence>
<name>A0ACB7YU51_9ERIC</name>
<dbReference type="Proteomes" id="UP000828048">
    <property type="component" value="Chromosome 3"/>
</dbReference>
<organism evidence="1 2">
    <name type="scientific">Vaccinium darrowii</name>
    <dbReference type="NCBI Taxonomy" id="229202"/>
    <lineage>
        <taxon>Eukaryota</taxon>
        <taxon>Viridiplantae</taxon>
        <taxon>Streptophyta</taxon>
        <taxon>Embryophyta</taxon>
        <taxon>Tracheophyta</taxon>
        <taxon>Spermatophyta</taxon>
        <taxon>Magnoliopsida</taxon>
        <taxon>eudicotyledons</taxon>
        <taxon>Gunneridae</taxon>
        <taxon>Pentapetalae</taxon>
        <taxon>asterids</taxon>
        <taxon>Ericales</taxon>
        <taxon>Ericaceae</taxon>
        <taxon>Vaccinioideae</taxon>
        <taxon>Vaccinieae</taxon>
        <taxon>Vaccinium</taxon>
    </lineage>
</organism>
<proteinExistence type="predicted"/>
<reference evidence="1 2" key="1">
    <citation type="journal article" date="2021" name="Hortic Res">
        <title>High-quality reference genome and annotation aids understanding of berry development for evergreen blueberry (Vaccinium darrowii).</title>
        <authorList>
            <person name="Yu J."/>
            <person name="Hulse-Kemp A.M."/>
            <person name="Babiker E."/>
            <person name="Staton M."/>
        </authorList>
    </citation>
    <scope>NUCLEOTIDE SEQUENCE [LARGE SCALE GENOMIC DNA]</scope>
    <source>
        <strain evidence="2">cv. NJ 8807/NJ 8810</strain>
        <tissue evidence="1">Young leaf</tissue>
    </source>
</reference>
<accession>A0ACB7YU51</accession>
<comment type="caution">
    <text evidence="1">The sequence shown here is derived from an EMBL/GenBank/DDBJ whole genome shotgun (WGS) entry which is preliminary data.</text>
</comment>
<protein>
    <submittedName>
        <fullName evidence="1">Uncharacterized protein</fullName>
    </submittedName>
</protein>